<keyword evidence="4" id="KW-1185">Reference proteome</keyword>
<dbReference type="AlphaFoldDB" id="A0A7W7AL29"/>
<evidence type="ECO:0008006" key="5">
    <source>
        <dbReference type="Google" id="ProtNLM"/>
    </source>
</evidence>
<name>A0A7W7AL29_9SPHN</name>
<accession>A0A7W7AL29</accession>
<sequence length="78" mass="7598">MKTLAILPLFAAAALGLSACGPKAETTDANAALNDTDAGLADNLTATDEPLAADNATLGNDLLGNDTLGNEAATGNGL</sequence>
<feature type="region of interest" description="Disordered" evidence="1">
    <location>
        <begin position="58"/>
        <end position="78"/>
    </location>
</feature>
<evidence type="ECO:0000256" key="1">
    <source>
        <dbReference type="SAM" id="MobiDB-lite"/>
    </source>
</evidence>
<proteinExistence type="predicted"/>
<evidence type="ECO:0000313" key="4">
    <source>
        <dbReference type="Proteomes" id="UP000574769"/>
    </source>
</evidence>
<gene>
    <name evidence="3" type="ORF">GGQ96_003177</name>
</gene>
<evidence type="ECO:0000256" key="2">
    <source>
        <dbReference type="SAM" id="SignalP"/>
    </source>
</evidence>
<dbReference type="PROSITE" id="PS51257">
    <property type="entry name" value="PROKAR_LIPOPROTEIN"/>
    <property type="match status" value="1"/>
</dbReference>
<dbReference type="Proteomes" id="UP000574769">
    <property type="component" value="Unassembled WGS sequence"/>
</dbReference>
<dbReference type="EMBL" id="JACHNY010000007">
    <property type="protein sequence ID" value="MBB4619027.1"/>
    <property type="molecule type" value="Genomic_DNA"/>
</dbReference>
<dbReference type="RefSeq" id="WP_184116450.1">
    <property type="nucleotide sequence ID" value="NZ_JACHNY010000007.1"/>
</dbReference>
<feature type="chain" id="PRO_5030903492" description="Circumsporozoite protein" evidence="2">
    <location>
        <begin position="25"/>
        <end position="78"/>
    </location>
</feature>
<protein>
    <recommendedName>
        <fullName evidence="5">Circumsporozoite protein</fullName>
    </recommendedName>
</protein>
<keyword evidence="2" id="KW-0732">Signal</keyword>
<reference evidence="3 4" key="1">
    <citation type="submission" date="2020-08" db="EMBL/GenBank/DDBJ databases">
        <title>Genomic Encyclopedia of Type Strains, Phase IV (KMG-IV): sequencing the most valuable type-strain genomes for metagenomic binning, comparative biology and taxonomic classification.</title>
        <authorList>
            <person name="Goeker M."/>
        </authorList>
    </citation>
    <scope>NUCLEOTIDE SEQUENCE [LARGE SCALE GENOMIC DNA]</scope>
    <source>
        <strain evidence="3 4">DSM 15867</strain>
    </source>
</reference>
<organism evidence="3 4">
    <name type="scientific">Sphingomonas abaci</name>
    <dbReference type="NCBI Taxonomy" id="237611"/>
    <lineage>
        <taxon>Bacteria</taxon>
        <taxon>Pseudomonadati</taxon>
        <taxon>Pseudomonadota</taxon>
        <taxon>Alphaproteobacteria</taxon>
        <taxon>Sphingomonadales</taxon>
        <taxon>Sphingomonadaceae</taxon>
        <taxon>Sphingomonas</taxon>
    </lineage>
</organism>
<feature type="compositionally biased region" description="Low complexity" evidence="1">
    <location>
        <begin position="58"/>
        <end position="70"/>
    </location>
</feature>
<evidence type="ECO:0000313" key="3">
    <source>
        <dbReference type="EMBL" id="MBB4619027.1"/>
    </source>
</evidence>
<comment type="caution">
    <text evidence="3">The sequence shown here is derived from an EMBL/GenBank/DDBJ whole genome shotgun (WGS) entry which is preliminary data.</text>
</comment>
<feature type="signal peptide" evidence="2">
    <location>
        <begin position="1"/>
        <end position="24"/>
    </location>
</feature>